<dbReference type="InterPro" id="IPR011009">
    <property type="entry name" value="Kinase-like_dom_sf"/>
</dbReference>
<keyword evidence="1" id="KW-0808">Transferase</keyword>
<dbReference type="EMBL" id="MN200941">
    <property type="protein sequence ID" value="QIQ10289.1"/>
    <property type="molecule type" value="Genomic_DNA"/>
</dbReference>
<dbReference type="AlphaFoldDB" id="A0A6G9HHV5"/>
<proteinExistence type="predicted"/>
<reference evidence="1" key="1">
    <citation type="submission" date="2019-07" db="EMBL/GenBank/DDBJ databases">
        <title>A Novel blaCTX-M-65-carrying IncHI2 Plasmid pE648CTX-M-65 isolated from a clinical carbapenem- and colistin-resistance Escherichia coli.</title>
        <authorList>
            <person name="Lv Y."/>
        </authorList>
    </citation>
    <scope>NUCLEOTIDE SEQUENCE</scope>
    <source>
        <strain evidence="1">E648</strain>
        <plasmid evidence="1">pE648CTX-M-65</plasmid>
    </source>
</reference>
<keyword evidence="1" id="KW-0614">Plasmid</keyword>
<organism evidence="1">
    <name type="scientific">Escherichia coli</name>
    <dbReference type="NCBI Taxonomy" id="562"/>
    <lineage>
        <taxon>Bacteria</taxon>
        <taxon>Pseudomonadati</taxon>
        <taxon>Pseudomonadota</taxon>
        <taxon>Gammaproteobacteria</taxon>
        <taxon>Enterobacterales</taxon>
        <taxon>Enterobacteriaceae</taxon>
        <taxon>Escherichia</taxon>
    </lineage>
</organism>
<dbReference type="SUPFAM" id="SSF56112">
    <property type="entry name" value="Protein kinase-like (PK-like)"/>
    <property type="match status" value="1"/>
</dbReference>
<keyword evidence="1" id="KW-0418">Kinase</keyword>
<accession>A0A6G9HHV5</accession>
<dbReference type="GO" id="GO:0016301">
    <property type="term" value="F:kinase activity"/>
    <property type="evidence" value="ECO:0007669"/>
    <property type="project" value="UniProtKB-KW"/>
</dbReference>
<dbReference type="Gene3D" id="1.10.510.10">
    <property type="entry name" value="Transferase(Phosphotransferase) domain 1"/>
    <property type="match status" value="1"/>
</dbReference>
<geneLocation type="plasmid" evidence="1">
    <name>pE648CTX-M-65</name>
</geneLocation>
<evidence type="ECO:0000313" key="1">
    <source>
        <dbReference type="EMBL" id="QIQ10289.1"/>
    </source>
</evidence>
<sequence>MLIDPEMGHACIIDVDGRLSRKVSSRRRGHPDFIAPEVVKTSHLSKEDPNRVLPSISTDRHALSVLIYMYLFFRHPLRGGKYMTCRMKYVMRPYLWVRRHSSLNIRQTKAMQSKSVSYPPFHCPGLTRENSLHHHGPLFDAFV</sequence>
<protein>
    <submittedName>
        <fullName evidence="1">Kinase protein</fullName>
    </submittedName>
</protein>
<name>A0A6G9HHV5_ECOLX</name>